<evidence type="ECO:0000313" key="1">
    <source>
        <dbReference type="EMBL" id="MDI5890646.1"/>
    </source>
</evidence>
<gene>
    <name evidence="1" type="ORF">QLQ83_06030</name>
</gene>
<sequence length="68" mass="7335">MNINSLISTSAHDCKITLEGMLDHRTAEAATLALDLLIALRGKEGQASRRKVAGSILRKAAKQMEVES</sequence>
<protein>
    <submittedName>
        <fullName evidence="1">Uncharacterized protein</fullName>
    </submittedName>
</protein>
<name>A0ABT6UXJ4_9GAMM</name>
<dbReference type="EMBL" id="JASCQP010000018">
    <property type="protein sequence ID" value="MDI5890646.1"/>
    <property type="molecule type" value="Genomic_DNA"/>
</dbReference>
<organism evidence="1 2">
    <name type="scientific">Halomonas rhizosphaerae</name>
    <dbReference type="NCBI Taxonomy" id="3043296"/>
    <lineage>
        <taxon>Bacteria</taxon>
        <taxon>Pseudomonadati</taxon>
        <taxon>Pseudomonadota</taxon>
        <taxon>Gammaproteobacteria</taxon>
        <taxon>Oceanospirillales</taxon>
        <taxon>Halomonadaceae</taxon>
        <taxon>Halomonas</taxon>
    </lineage>
</organism>
<reference evidence="1 2" key="1">
    <citation type="submission" date="2023-04" db="EMBL/GenBank/DDBJ databases">
        <title>Halomonas strains isolated from rhizosphere soil.</title>
        <authorList>
            <person name="Xu L."/>
            <person name="Sun J.-Q."/>
        </authorList>
    </citation>
    <scope>NUCLEOTIDE SEQUENCE [LARGE SCALE GENOMIC DNA]</scope>
    <source>
        <strain evidence="1 2">LR5S20</strain>
    </source>
</reference>
<dbReference type="RefSeq" id="WP_282734621.1">
    <property type="nucleotide sequence ID" value="NZ_JASCQP010000018.1"/>
</dbReference>
<comment type="caution">
    <text evidence="1">The sequence shown here is derived from an EMBL/GenBank/DDBJ whole genome shotgun (WGS) entry which is preliminary data.</text>
</comment>
<keyword evidence="2" id="KW-1185">Reference proteome</keyword>
<evidence type="ECO:0000313" key="2">
    <source>
        <dbReference type="Proteomes" id="UP001225957"/>
    </source>
</evidence>
<dbReference type="Proteomes" id="UP001225957">
    <property type="component" value="Unassembled WGS sequence"/>
</dbReference>
<accession>A0ABT6UXJ4</accession>
<proteinExistence type="predicted"/>